<dbReference type="InterPro" id="IPR050812">
    <property type="entry name" value="Preph/Arog_dehydrog"/>
</dbReference>
<dbReference type="Pfam" id="PF02153">
    <property type="entry name" value="PDH_N"/>
    <property type="match status" value="1"/>
</dbReference>
<dbReference type="PANTHER" id="PTHR21363:SF0">
    <property type="entry name" value="PREPHENATE DEHYDROGENASE [NADP(+)]"/>
    <property type="match status" value="1"/>
</dbReference>
<dbReference type="SUPFAM" id="SSF48179">
    <property type="entry name" value="6-phosphogluconate dehydrogenase C-terminal domain-like"/>
    <property type="match status" value="1"/>
</dbReference>
<comment type="caution">
    <text evidence="5">The sequence shown here is derived from an EMBL/GenBank/DDBJ whole genome shotgun (WGS) entry which is preliminary data.</text>
</comment>
<feature type="domain" description="Prephenate/arogenate dehydrogenase" evidence="4">
    <location>
        <begin position="4"/>
        <end position="275"/>
    </location>
</feature>
<comment type="pathway">
    <text evidence="3">Amino-acid biosynthesis.</text>
</comment>
<dbReference type="Gene3D" id="3.40.50.720">
    <property type="entry name" value="NAD(P)-binding Rossmann-like Domain"/>
    <property type="match status" value="1"/>
</dbReference>
<dbReference type="Proteomes" id="UP000549765">
    <property type="component" value="Unassembled WGS sequence"/>
</dbReference>
<keyword evidence="6" id="KW-1185">Reference proteome</keyword>
<evidence type="ECO:0000313" key="5">
    <source>
        <dbReference type="EMBL" id="NKZ23532.1"/>
    </source>
</evidence>
<dbReference type="InterPro" id="IPR046825">
    <property type="entry name" value="PDH_C"/>
</dbReference>
<dbReference type="InterPro" id="IPR008927">
    <property type="entry name" value="6-PGluconate_DH-like_C_sf"/>
</dbReference>
<dbReference type="InterPro" id="IPR003099">
    <property type="entry name" value="Prephen_DH"/>
</dbReference>
<reference evidence="5 6" key="1">
    <citation type="submission" date="2020-04" db="EMBL/GenBank/DDBJ databases">
        <title>MicrobeNet Type strains.</title>
        <authorList>
            <person name="Nicholson A.C."/>
        </authorList>
    </citation>
    <scope>NUCLEOTIDE SEQUENCE [LARGE SCALE GENOMIC DNA]</scope>
    <source>
        <strain evidence="5 6">CCUG 61472</strain>
    </source>
</reference>
<evidence type="ECO:0000256" key="1">
    <source>
        <dbReference type="ARBA" id="ARBA00007964"/>
    </source>
</evidence>
<dbReference type="InterPro" id="IPR036291">
    <property type="entry name" value="NAD(P)-bd_dom_sf"/>
</dbReference>
<dbReference type="Gene3D" id="1.10.3660.10">
    <property type="entry name" value="6-phosphogluconate dehydrogenase C-terminal like domain"/>
    <property type="match status" value="1"/>
</dbReference>
<dbReference type="PANTHER" id="PTHR21363">
    <property type="entry name" value="PREPHENATE DEHYDROGENASE"/>
    <property type="match status" value="1"/>
</dbReference>
<dbReference type="SUPFAM" id="SSF51735">
    <property type="entry name" value="NAD(P)-binding Rossmann-fold domains"/>
    <property type="match status" value="1"/>
</dbReference>
<evidence type="ECO:0000313" key="6">
    <source>
        <dbReference type="Proteomes" id="UP000549765"/>
    </source>
</evidence>
<dbReference type="GO" id="GO:0006571">
    <property type="term" value="P:tyrosine biosynthetic process"/>
    <property type="evidence" value="ECO:0007669"/>
    <property type="project" value="InterPro"/>
</dbReference>
<dbReference type="AlphaFoldDB" id="A0A7X6N2K1"/>
<dbReference type="Pfam" id="PF20463">
    <property type="entry name" value="PDH_C"/>
    <property type="match status" value="1"/>
</dbReference>
<proteinExistence type="inferred from homology"/>
<keyword evidence="2" id="KW-0560">Oxidoreductase</keyword>
<dbReference type="GO" id="GO:0008977">
    <property type="term" value="F:prephenate dehydrogenase (NAD+) activity"/>
    <property type="evidence" value="ECO:0007669"/>
    <property type="project" value="InterPro"/>
</dbReference>
<comment type="similarity">
    <text evidence="1">Belongs to the prephenate/arogenate dehydrogenase family.</text>
</comment>
<evidence type="ECO:0000259" key="4">
    <source>
        <dbReference type="PROSITE" id="PS51176"/>
    </source>
</evidence>
<dbReference type="PROSITE" id="PS51176">
    <property type="entry name" value="PDH_ADH"/>
    <property type="match status" value="1"/>
</dbReference>
<dbReference type="GO" id="GO:0070403">
    <property type="term" value="F:NAD+ binding"/>
    <property type="evidence" value="ECO:0007669"/>
    <property type="project" value="InterPro"/>
</dbReference>
<sequence length="275" mass="29648">MSKTKIAIVGLGVMGAAVARQLKVGREIEITGIDTDQATLTQAHTDGIIDHTSLTLTTVIDTPFDLIILATPPHIILEQIHALAAFKVTTLIMDLGSLKTEIMAAGQALPHFVGGHPMVGTDHAGYAWHRAVSYSEKPFFLSGNPADIATVTRLLAPLEANFKTVTPSDHDARVTYTSDLPHILADALVLTAMELGDLADVKPFIGGGFRDTTRIAQANPRMWADIYQANAPAIQDAITVLKAKLTQLETLTHEPDATELITLLETIKTFREDLS</sequence>
<evidence type="ECO:0000256" key="3">
    <source>
        <dbReference type="ARBA" id="ARBA00029440"/>
    </source>
</evidence>
<evidence type="ECO:0000256" key="2">
    <source>
        <dbReference type="ARBA" id="ARBA00023002"/>
    </source>
</evidence>
<dbReference type="EMBL" id="JAAXPN010000001">
    <property type="protein sequence ID" value="NKZ23532.1"/>
    <property type="molecule type" value="Genomic_DNA"/>
</dbReference>
<dbReference type="RefSeq" id="WP_168721323.1">
    <property type="nucleotide sequence ID" value="NZ_JAAXPN010000001.1"/>
</dbReference>
<organism evidence="5 6">
    <name type="scientific">Periweissella fabalis</name>
    <dbReference type="NCBI Taxonomy" id="1070421"/>
    <lineage>
        <taxon>Bacteria</taxon>
        <taxon>Bacillati</taxon>
        <taxon>Bacillota</taxon>
        <taxon>Bacilli</taxon>
        <taxon>Lactobacillales</taxon>
        <taxon>Lactobacillaceae</taxon>
        <taxon>Periweissella</taxon>
    </lineage>
</organism>
<accession>A0A7X6N2K1</accession>
<name>A0A7X6N2K1_9LACO</name>
<protein>
    <submittedName>
        <fullName evidence="5">Prephenate dehydrogenase</fullName>
    </submittedName>
</protein>
<dbReference type="InterPro" id="IPR046826">
    <property type="entry name" value="PDH_N"/>
</dbReference>
<gene>
    <name evidence="5" type="ORF">HF964_01745</name>
</gene>
<dbReference type="GO" id="GO:0004665">
    <property type="term" value="F:prephenate dehydrogenase (NADP+) activity"/>
    <property type="evidence" value="ECO:0007669"/>
    <property type="project" value="InterPro"/>
</dbReference>